<dbReference type="Pfam" id="PF00990">
    <property type="entry name" value="GGDEF"/>
    <property type="match status" value="1"/>
</dbReference>
<evidence type="ECO:0000259" key="10">
    <source>
        <dbReference type="PROSITE" id="PS50883"/>
    </source>
</evidence>
<sequence length="1061" mass="114639">MAFTPAIGWASASESVETKIDITWMMMAAALVMFMQAGFLLLEAGMVRSKNSVNVAQKNLLDFVFSVAAFAVVGFMVAFGASEFLMPGFDWNYLGLQHITAYEAAFFVFQVMFCGTAATIVSGAVAERMRLSAYIVGSIFLSALIYPLFVHWAWGNALQPNEGAFLANLGFIDFAGSTVVHSTGGWVALAACLVLGPRTGRFDARGNAVRFSGHSPVLATTGGLLLFIGWIGFNGGSTLKAGEDVAFIILNTVLAGGFGAAAGHLLGYYQDGYYLPEKSVNGLIGGLVAVTAGCAILTPIGAIAIGIVGGLVALVANHIIEQKWKVDDAVGAIGAHAFAGVAGTIGLALLAPAEQFSNGWLYQLYVQTFGSVLNFCFSFGLGYGFFWLLNRYSKIGVSNEQERIGLNISEHATRIGVGHVEVAMEKLLSGKRSFEHRLPEVAGDEAEKLTSLFNKLVSSLEDEHQKLSELELHKVKSEEAERIATLSDATFEGIIMHNGDIIMDSNLQMSELLGYEIDEMVGKPLVDLIAEESAEAIYSAIAEDKIDPYEAVVLSKKGDRIPVAIRARVTNYKGVQVRIACFVDLRERKAAENDIRIMAQQDALTGLANRSLFNEQLDVAVQNAKRNQGVALILVDLDRFKNVNDVHGHQAGDAVIKKTAQRLLKIAGAGAVVARLGGDEFAIIQRGIHFTNQAADTGHRIVAELSKPMLLDESVSVMIGASVGIALSPDHATDAETLFSRADIALYHSKNTGRNASNLFRDGLNALIEKRRALQADLEKALEQDELELYYQPRTNAQTLDIRSYEALLRWNHPERGIVSPVEFIPVAEACGLIIDIDTWVFREACKAATNQLKGAHISVNLSPLQFQQKDFVEKFETILRETGADPSQLELELTEGMLVEDDIRGLSIMKMLKTLGLSLALDDFGTGYSSLSYLSKYPFDTIKIDRSFVAALGHEDNAVAILKAIIGLGAGLGMKIVAEGVETVEEAVFLRLNGCDQLQGYLIGKPLPIDLVICDAPQDKVAAILALEAQKFTDVHVSALRSIVSKGEESDPDQKASLSQ</sequence>
<feature type="transmembrane region" description="Helical" evidence="8">
    <location>
        <begin position="216"/>
        <end position="233"/>
    </location>
</feature>
<dbReference type="PROSITE" id="PS01219">
    <property type="entry name" value="AMMONIUM_TRANSP"/>
    <property type="match status" value="1"/>
</dbReference>
<feature type="domain" description="GGDEF" evidence="11">
    <location>
        <begin position="628"/>
        <end position="762"/>
    </location>
</feature>
<evidence type="ECO:0000259" key="11">
    <source>
        <dbReference type="PROSITE" id="PS50887"/>
    </source>
</evidence>
<organism evidence="12 13">
    <name type="scientific">Cohaesibacter celericrescens</name>
    <dbReference type="NCBI Taxonomy" id="2067669"/>
    <lineage>
        <taxon>Bacteria</taxon>
        <taxon>Pseudomonadati</taxon>
        <taxon>Pseudomonadota</taxon>
        <taxon>Alphaproteobacteria</taxon>
        <taxon>Hyphomicrobiales</taxon>
        <taxon>Cohaesibacteraceae</taxon>
    </lineage>
</organism>
<evidence type="ECO:0000256" key="8">
    <source>
        <dbReference type="SAM" id="Phobius"/>
    </source>
</evidence>
<dbReference type="PROSITE" id="PS50887">
    <property type="entry name" value="GGDEF"/>
    <property type="match status" value="1"/>
</dbReference>
<proteinExistence type="inferred from homology"/>
<evidence type="ECO:0000256" key="5">
    <source>
        <dbReference type="ARBA" id="ARBA00022989"/>
    </source>
</evidence>
<dbReference type="InterPro" id="IPR035965">
    <property type="entry name" value="PAS-like_dom_sf"/>
</dbReference>
<feature type="transmembrane region" description="Helical" evidence="8">
    <location>
        <begin position="245"/>
        <end position="268"/>
    </location>
</feature>
<dbReference type="GO" id="GO:0016020">
    <property type="term" value="C:membrane"/>
    <property type="evidence" value="ECO:0007669"/>
    <property type="project" value="UniProtKB-SubCell"/>
</dbReference>
<dbReference type="Gene3D" id="3.20.20.450">
    <property type="entry name" value="EAL domain"/>
    <property type="match status" value="1"/>
</dbReference>
<feature type="transmembrane region" description="Helical" evidence="8">
    <location>
        <begin position="174"/>
        <end position="195"/>
    </location>
</feature>
<dbReference type="NCBIfam" id="TIGR00254">
    <property type="entry name" value="GGDEF"/>
    <property type="match status" value="1"/>
</dbReference>
<dbReference type="InterPro" id="IPR035919">
    <property type="entry name" value="EAL_sf"/>
</dbReference>
<dbReference type="InterPro" id="IPR029787">
    <property type="entry name" value="Nucleotide_cyclase"/>
</dbReference>
<dbReference type="Gene3D" id="3.30.70.270">
    <property type="match status" value="1"/>
</dbReference>
<dbReference type="InterPro" id="IPR018047">
    <property type="entry name" value="Ammonium_transpt_CS"/>
</dbReference>
<dbReference type="SUPFAM" id="SSF141868">
    <property type="entry name" value="EAL domain-like"/>
    <property type="match status" value="1"/>
</dbReference>
<dbReference type="SMART" id="SM00091">
    <property type="entry name" value="PAS"/>
    <property type="match status" value="1"/>
</dbReference>
<dbReference type="InterPro" id="IPR000160">
    <property type="entry name" value="GGDEF_dom"/>
</dbReference>
<comment type="similarity">
    <text evidence="2">Belongs to the ammonia transporter channel (TC 1.A.11.2) family.</text>
</comment>
<dbReference type="InterPro" id="IPR001633">
    <property type="entry name" value="EAL_dom"/>
</dbReference>
<dbReference type="InterPro" id="IPR029020">
    <property type="entry name" value="Ammonium/urea_transptr"/>
</dbReference>
<keyword evidence="6 8" id="KW-0472">Membrane</keyword>
<name>A0A2N5XXP7_9HYPH</name>
<dbReference type="InterPro" id="IPR024041">
    <property type="entry name" value="NH4_transpt_AmtB-like_dom"/>
</dbReference>
<dbReference type="PROSITE" id="PS50112">
    <property type="entry name" value="PAS"/>
    <property type="match status" value="1"/>
</dbReference>
<dbReference type="PANTHER" id="PTHR44757:SF2">
    <property type="entry name" value="BIOFILM ARCHITECTURE MAINTENANCE PROTEIN MBAA"/>
    <property type="match status" value="1"/>
</dbReference>
<dbReference type="NCBIfam" id="TIGR00836">
    <property type="entry name" value="amt"/>
    <property type="match status" value="1"/>
</dbReference>
<dbReference type="Pfam" id="PF00563">
    <property type="entry name" value="EAL"/>
    <property type="match status" value="1"/>
</dbReference>
<feature type="transmembrane region" description="Helical" evidence="8">
    <location>
        <begin position="280"/>
        <end position="313"/>
    </location>
</feature>
<evidence type="ECO:0000256" key="2">
    <source>
        <dbReference type="ARBA" id="ARBA00005887"/>
    </source>
</evidence>
<feature type="domain" description="EAL" evidence="10">
    <location>
        <begin position="771"/>
        <end position="1021"/>
    </location>
</feature>
<dbReference type="Gene3D" id="3.30.450.20">
    <property type="entry name" value="PAS domain"/>
    <property type="match status" value="1"/>
</dbReference>
<feature type="transmembrane region" description="Helical" evidence="8">
    <location>
        <begin position="333"/>
        <end position="352"/>
    </location>
</feature>
<keyword evidence="4 8" id="KW-0812">Transmembrane</keyword>
<dbReference type="InterPro" id="IPR000014">
    <property type="entry name" value="PAS"/>
</dbReference>
<dbReference type="PANTHER" id="PTHR44757">
    <property type="entry name" value="DIGUANYLATE CYCLASE DGCP"/>
    <property type="match status" value="1"/>
</dbReference>
<protein>
    <submittedName>
        <fullName evidence="12">Diguanylate cyclase</fullName>
    </submittedName>
</protein>
<comment type="caution">
    <text evidence="12">The sequence shown here is derived from an EMBL/GenBank/DDBJ whole genome shotgun (WGS) entry which is preliminary data.</text>
</comment>
<keyword evidence="3" id="KW-0813">Transport</keyword>
<evidence type="ECO:0000313" key="13">
    <source>
        <dbReference type="Proteomes" id="UP000234881"/>
    </source>
</evidence>
<feature type="transmembrane region" description="Helical" evidence="8">
    <location>
        <begin position="22"/>
        <end position="42"/>
    </location>
</feature>
<keyword evidence="5 8" id="KW-1133">Transmembrane helix</keyword>
<dbReference type="Proteomes" id="UP000234881">
    <property type="component" value="Unassembled WGS sequence"/>
</dbReference>
<dbReference type="AlphaFoldDB" id="A0A2N5XXP7"/>
<dbReference type="CDD" id="cd01949">
    <property type="entry name" value="GGDEF"/>
    <property type="match status" value="1"/>
</dbReference>
<evidence type="ECO:0000256" key="6">
    <source>
        <dbReference type="ARBA" id="ARBA00023136"/>
    </source>
</evidence>
<dbReference type="Pfam" id="PF00909">
    <property type="entry name" value="Ammonium_transp"/>
    <property type="match status" value="1"/>
</dbReference>
<keyword evidence="13" id="KW-1185">Reference proteome</keyword>
<dbReference type="CDD" id="cd01948">
    <property type="entry name" value="EAL"/>
    <property type="match status" value="1"/>
</dbReference>
<dbReference type="SUPFAM" id="SSF55785">
    <property type="entry name" value="PYP-like sensor domain (PAS domain)"/>
    <property type="match status" value="1"/>
</dbReference>
<dbReference type="CDD" id="cd00130">
    <property type="entry name" value="PAS"/>
    <property type="match status" value="1"/>
</dbReference>
<comment type="subcellular location">
    <subcellularLocation>
        <location evidence="1">Membrane</location>
        <topology evidence="1">Multi-pass membrane protein</topology>
    </subcellularLocation>
</comment>
<feature type="transmembrane region" description="Helical" evidence="8">
    <location>
        <begin position="364"/>
        <end position="389"/>
    </location>
</feature>
<evidence type="ECO:0000313" key="12">
    <source>
        <dbReference type="EMBL" id="PLW79270.1"/>
    </source>
</evidence>
<accession>A0A2N5XXP7</accession>
<dbReference type="OrthoDB" id="9814202at2"/>
<feature type="transmembrane region" description="Helical" evidence="8">
    <location>
        <begin position="105"/>
        <end position="126"/>
    </location>
</feature>
<reference evidence="12 13" key="1">
    <citation type="submission" date="2018-01" db="EMBL/GenBank/DDBJ databases">
        <title>The draft genome sequence of Cohaesibacter sp. H1304.</title>
        <authorList>
            <person name="Wang N.-N."/>
            <person name="Du Z.-J."/>
        </authorList>
    </citation>
    <scope>NUCLEOTIDE SEQUENCE [LARGE SCALE GENOMIC DNA]</scope>
    <source>
        <strain evidence="12 13">H1304</strain>
    </source>
</reference>
<evidence type="ECO:0000256" key="7">
    <source>
        <dbReference type="ARBA" id="ARBA00023177"/>
    </source>
</evidence>
<feature type="transmembrane region" description="Helical" evidence="8">
    <location>
        <begin position="63"/>
        <end position="85"/>
    </location>
</feature>
<gene>
    <name evidence="12" type="ORF">C0081_02155</name>
</gene>
<dbReference type="NCBIfam" id="TIGR00229">
    <property type="entry name" value="sensory_box"/>
    <property type="match status" value="1"/>
</dbReference>
<dbReference type="InterPro" id="IPR043128">
    <property type="entry name" value="Rev_trsase/Diguanyl_cyclase"/>
</dbReference>
<dbReference type="EMBL" id="PKUQ01000001">
    <property type="protein sequence ID" value="PLW79270.1"/>
    <property type="molecule type" value="Genomic_DNA"/>
</dbReference>
<dbReference type="PROSITE" id="PS50883">
    <property type="entry name" value="EAL"/>
    <property type="match status" value="1"/>
</dbReference>
<evidence type="ECO:0000256" key="1">
    <source>
        <dbReference type="ARBA" id="ARBA00004141"/>
    </source>
</evidence>
<evidence type="ECO:0000256" key="3">
    <source>
        <dbReference type="ARBA" id="ARBA00022448"/>
    </source>
</evidence>
<dbReference type="Gene3D" id="1.10.3430.10">
    <property type="entry name" value="Ammonium transporter AmtB like domains"/>
    <property type="match status" value="1"/>
</dbReference>
<keyword evidence="7" id="KW-0924">Ammonia transport</keyword>
<dbReference type="Pfam" id="PF13426">
    <property type="entry name" value="PAS_9"/>
    <property type="match status" value="1"/>
</dbReference>
<dbReference type="SMART" id="SM00052">
    <property type="entry name" value="EAL"/>
    <property type="match status" value="1"/>
</dbReference>
<dbReference type="SUPFAM" id="SSF111352">
    <property type="entry name" value="Ammonium transporter"/>
    <property type="match status" value="1"/>
</dbReference>
<feature type="domain" description="PAS" evidence="9">
    <location>
        <begin position="498"/>
        <end position="541"/>
    </location>
</feature>
<evidence type="ECO:0000256" key="4">
    <source>
        <dbReference type="ARBA" id="ARBA00022692"/>
    </source>
</evidence>
<feature type="transmembrane region" description="Helical" evidence="8">
    <location>
        <begin position="133"/>
        <end position="154"/>
    </location>
</feature>
<dbReference type="GO" id="GO:0008519">
    <property type="term" value="F:ammonium channel activity"/>
    <property type="evidence" value="ECO:0007669"/>
    <property type="project" value="InterPro"/>
</dbReference>
<dbReference type="InterPro" id="IPR052155">
    <property type="entry name" value="Biofilm_reg_signaling"/>
</dbReference>
<dbReference type="SMART" id="SM00267">
    <property type="entry name" value="GGDEF"/>
    <property type="match status" value="1"/>
</dbReference>
<evidence type="ECO:0000259" key="9">
    <source>
        <dbReference type="PROSITE" id="PS50112"/>
    </source>
</evidence>
<dbReference type="InterPro" id="IPR001905">
    <property type="entry name" value="Ammonium_transpt"/>
</dbReference>
<dbReference type="SUPFAM" id="SSF55073">
    <property type="entry name" value="Nucleotide cyclase"/>
    <property type="match status" value="1"/>
</dbReference>